<dbReference type="SUPFAM" id="SSF52058">
    <property type="entry name" value="L domain-like"/>
    <property type="match status" value="1"/>
</dbReference>
<gene>
    <name evidence="13" type="ORF">CAPTEDRAFT_132345</name>
</gene>
<keyword evidence="2" id="KW-0433">Leucine-rich repeat</keyword>
<dbReference type="SMART" id="SM00365">
    <property type="entry name" value="LRR_SD22"/>
    <property type="match status" value="3"/>
</dbReference>
<keyword evidence="3" id="KW-0812">Transmembrane</keyword>
<dbReference type="InterPro" id="IPR013783">
    <property type="entry name" value="Ig-like_fold"/>
</dbReference>
<dbReference type="EMBL" id="KB309107">
    <property type="protein sequence ID" value="ELT95511.1"/>
    <property type="molecule type" value="Genomic_DNA"/>
</dbReference>
<dbReference type="SMART" id="SM00082">
    <property type="entry name" value="LRRCT"/>
    <property type="match status" value="1"/>
</dbReference>
<dbReference type="OMA" id="RYFGTPC"/>
<dbReference type="Pfam" id="PF07679">
    <property type="entry name" value="I-set"/>
    <property type="match status" value="1"/>
</dbReference>
<evidence type="ECO:0000313" key="15">
    <source>
        <dbReference type="Proteomes" id="UP000014760"/>
    </source>
</evidence>
<dbReference type="FunFam" id="2.60.40.10:FF:000004">
    <property type="entry name" value="DCC isoform 1"/>
    <property type="match status" value="1"/>
</dbReference>
<dbReference type="Pfam" id="PF13855">
    <property type="entry name" value="LRR_8"/>
    <property type="match status" value="1"/>
</dbReference>
<sequence>MDNILFLCISAWLTVAISGQETAQCPDQCICFSTTVRCMFLGLNSMPDDVSTDTTILDLRFNKIKSLPRGLFRNLHKLDTLLLNNNQIQAIDDGAFEGLDSLKTLFLYKNEIASIQEGAFHNLRNLEQLYIHFNQLTSLEARTFENLQKLERLFLQNNAIQHLPFGIFDDLKGLKRLRLDSNALICDCEMFWLSKMLRENGAVADSAIVCRGPSDMEGMAVASLQEQDFLECKMPEFTAEPTDVSVQFGETVRLTCRAEGDPAPEIVWLHNSQEIETNSVEPSSRYELMSDGTLMIHDAEQSDHGTYECVARNSMGQIKTNAVNVNSLRYRNDP</sequence>
<dbReference type="Gene3D" id="2.60.40.10">
    <property type="entry name" value="Immunoglobulins"/>
    <property type="match status" value="1"/>
</dbReference>
<dbReference type="InterPro" id="IPR050541">
    <property type="entry name" value="LRR_TM_domain-containing"/>
</dbReference>
<keyword evidence="10" id="KW-0393">Immunoglobulin domain</keyword>
<dbReference type="Proteomes" id="UP000014760">
    <property type="component" value="Unassembled WGS sequence"/>
</dbReference>
<dbReference type="InterPro" id="IPR003598">
    <property type="entry name" value="Ig_sub2"/>
</dbReference>
<dbReference type="SMART" id="SM00369">
    <property type="entry name" value="LRR_TYP"/>
    <property type="match status" value="5"/>
</dbReference>
<dbReference type="EnsemblMetazoa" id="CapteT132345">
    <property type="protein sequence ID" value="CapteP132345"/>
    <property type="gene ID" value="CapteG132345"/>
</dbReference>
<reference evidence="15" key="1">
    <citation type="submission" date="2012-12" db="EMBL/GenBank/DDBJ databases">
        <authorList>
            <person name="Hellsten U."/>
            <person name="Grimwood J."/>
            <person name="Chapman J.A."/>
            <person name="Shapiro H."/>
            <person name="Aerts A."/>
            <person name="Otillar R.P."/>
            <person name="Terry A.Y."/>
            <person name="Boore J.L."/>
            <person name="Simakov O."/>
            <person name="Marletaz F."/>
            <person name="Cho S.-J."/>
            <person name="Edsinger-Gonzales E."/>
            <person name="Havlak P."/>
            <person name="Kuo D.-H."/>
            <person name="Larsson T."/>
            <person name="Lv J."/>
            <person name="Arendt D."/>
            <person name="Savage R."/>
            <person name="Osoegawa K."/>
            <person name="de Jong P."/>
            <person name="Lindberg D.R."/>
            <person name="Seaver E.C."/>
            <person name="Weisblat D.A."/>
            <person name="Putnam N.H."/>
            <person name="Grigoriev I.V."/>
            <person name="Rokhsar D.S."/>
        </authorList>
    </citation>
    <scope>NUCLEOTIDE SEQUENCE</scope>
    <source>
        <strain evidence="15">I ESC-2004</strain>
    </source>
</reference>
<evidence type="ECO:0000313" key="14">
    <source>
        <dbReference type="EnsemblMetazoa" id="CapteP132345"/>
    </source>
</evidence>
<evidence type="ECO:0000256" key="2">
    <source>
        <dbReference type="ARBA" id="ARBA00022614"/>
    </source>
</evidence>
<keyword evidence="7" id="KW-0472">Membrane</keyword>
<organism evidence="13">
    <name type="scientific">Capitella teleta</name>
    <name type="common">Polychaete worm</name>
    <dbReference type="NCBI Taxonomy" id="283909"/>
    <lineage>
        <taxon>Eukaryota</taxon>
        <taxon>Metazoa</taxon>
        <taxon>Spiralia</taxon>
        <taxon>Lophotrochozoa</taxon>
        <taxon>Annelida</taxon>
        <taxon>Polychaeta</taxon>
        <taxon>Sedentaria</taxon>
        <taxon>Scolecida</taxon>
        <taxon>Capitellidae</taxon>
        <taxon>Capitella</taxon>
    </lineage>
</organism>
<dbReference type="InterPro" id="IPR001611">
    <property type="entry name" value="Leu-rich_rpt"/>
</dbReference>
<dbReference type="InterPro" id="IPR007110">
    <property type="entry name" value="Ig-like_dom"/>
</dbReference>
<evidence type="ECO:0000259" key="12">
    <source>
        <dbReference type="PROSITE" id="PS50835"/>
    </source>
</evidence>
<evidence type="ECO:0000256" key="11">
    <source>
        <dbReference type="SAM" id="SignalP"/>
    </source>
</evidence>
<keyword evidence="6" id="KW-1133">Transmembrane helix</keyword>
<dbReference type="InterPro" id="IPR013098">
    <property type="entry name" value="Ig_I-set"/>
</dbReference>
<keyword evidence="5" id="KW-0677">Repeat</keyword>
<dbReference type="GO" id="GO:0005886">
    <property type="term" value="C:plasma membrane"/>
    <property type="evidence" value="ECO:0007669"/>
    <property type="project" value="TreeGrafter"/>
</dbReference>
<dbReference type="EMBL" id="AMQN01011799">
    <property type="status" value="NOT_ANNOTATED_CDS"/>
    <property type="molecule type" value="Genomic_DNA"/>
</dbReference>
<keyword evidence="15" id="KW-1185">Reference proteome</keyword>
<dbReference type="SMART" id="SM00409">
    <property type="entry name" value="IG"/>
    <property type="match status" value="1"/>
</dbReference>
<name>R7TVM1_CAPTE</name>
<dbReference type="PANTHER" id="PTHR24369:SF210">
    <property type="entry name" value="CHAOPTIN-RELATED"/>
    <property type="match status" value="1"/>
</dbReference>
<comment type="subcellular location">
    <subcellularLocation>
        <location evidence="1">Membrane</location>
        <topology evidence="1">Single-pass membrane protein</topology>
    </subcellularLocation>
</comment>
<evidence type="ECO:0000256" key="3">
    <source>
        <dbReference type="ARBA" id="ARBA00022692"/>
    </source>
</evidence>
<evidence type="ECO:0000256" key="8">
    <source>
        <dbReference type="ARBA" id="ARBA00023157"/>
    </source>
</evidence>
<dbReference type="OrthoDB" id="823504at2759"/>
<dbReference type="PANTHER" id="PTHR24369">
    <property type="entry name" value="ANTIGEN BSP, PUTATIVE-RELATED"/>
    <property type="match status" value="1"/>
</dbReference>
<evidence type="ECO:0000256" key="10">
    <source>
        <dbReference type="ARBA" id="ARBA00023319"/>
    </source>
</evidence>
<reference evidence="14" key="3">
    <citation type="submission" date="2015-06" db="UniProtKB">
        <authorList>
            <consortium name="EnsemblMetazoa"/>
        </authorList>
    </citation>
    <scope>IDENTIFICATION</scope>
</reference>
<dbReference type="SMART" id="SM00408">
    <property type="entry name" value="IGc2"/>
    <property type="match status" value="1"/>
</dbReference>
<keyword evidence="4 11" id="KW-0732">Signal</keyword>
<proteinExistence type="predicted"/>
<evidence type="ECO:0000256" key="5">
    <source>
        <dbReference type="ARBA" id="ARBA00022737"/>
    </source>
</evidence>
<dbReference type="STRING" id="283909.R7TVM1"/>
<dbReference type="SUPFAM" id="SSF48726">
    <property type="entry name" value="Immunoglobulin"/>
    <property type="match status" value="1"/>
</dbReference>
<dbReference type="InterPro" id="IPR003591">
    <property type="entry name" value="Leu-rich_rpt_typical-subtyp"/>
</dbReference>
<feature type="domain" description="Ig-like" evidence="12">
    <location>
        <begin position="235"/>
        <end position="326"/>
    </location>
</feature>
<accession>R7TVM1</accession>
<reference evidence="13 15" key="2">
    <citation type="journal article" date="2013" name="Nature">
        <title>Insights into bilaterian evolution from three spiralian genomes.</title>
        <authorList>
            <person name="Simakov O."/>
            <person name="Marletaz F."/>
            <person name="Cho S.J."/>
            <person name="Edsinger-Gonzales E."/>
            <person name="Havlak P."/>
            <person name="Hellsten U."/>
            <person name="Kuo D.H."/>
            <person name="Larsson T."/>
            <person name="Lv J."/>
            <person name="Arendt D."/>
            <person name="Savage R."/>
            <person name="Osoegawa K."/>
            <person name="de Jong P."/>
            <person name="Grimwood J."/>
            <person name="Chapman J.A."/>
            <person name="Shapiro H."/>
            <person name="Aerts A."/>
            <person name="Otillar R.P."/>
            <person name="Terry A.Y."/>
            <person name="Boore J.L."/>
            <person name="Grigoriev I.V."/>
            <person name="Lindberg D.R."/>
            <person name="Seaver E.C."/>
            <person name="Weisblat D.A."/>
            <person name="Putnam N.H."/>
            <person name="Rokhsar D.S."/>
        </authorList>
    </citation>
    <scope>NUCLEOTIDE SEQUENCE</scope>
    <source>
        <strain evidence="13 15">I ESC-2004</strain>
    </source>
</reference>
<dbReference type="InterPro" id="IPR032675">
    <property type="entry name" value="LRR_dom_sf"/>
</dbReference>
<feature type="signal peptide" evidence="11">
    <location>
        <begin position="1"/>
        <end position="19"/>
    </location>
</feature>
<dbReference type="AlphaFoldDB" id="R7TVM1"/>
<dbReference type="HOGENOM" id="CLU_000288_18_24_1"/>
<dbReference type="SMART" id="SM00013">
    <property type="entry name" value="LRRNT"/>
    <property type="match status" value="1"/>
</dbReference>
<keyword evidence="9" id="KW-0325">Glycoprotein</keyword>
<dbReference type="Gene3D" id="3.80.10.10">
    <property type="entry name" value="Ribonuclease Inhibitor"/>
    <property type="match status" value="1"/>
</dbReference>
<evidence type="ECO:0000256" key="6">
    <source>
        <dbReference type="ARBA" id="ARBA00022989"/>
    </source>
</evidence>
<evidence type="ECO:0000313" key="13">
    <source>
        <dbReference type="EMBL" id="ELT95511.1"/>
    </source>
</evidence>
<evidence type="ECO:0000256" key="1">
    <source>
        <dbReference type="ARBA" id="ARBA00004167"/>
    </source>
</evidence>
<dbReference type="InterPro" id="IPR036179">
    <property type="entry name" value="Ig-like_dom_sf"/>
</dbReference>
<dbReference type="PROSITE" id="PS50835">
    <property type="entry name" value="IG_LIKE"/>
    <property type="match status" value="1"/>
</dbReference>
<protein>
    <recommendedName>
        <fullName evidence="12">Ig-like domain-containing protein</fullName>
    </recommendedName>
</protein>
<dbReference type="InterPro" id="IPR000372">
    <property type="entry name" value="LRRNT"/>
</dbReference>
<feature type="non-terminal residue" evidence="13">
    <location>
        <position position="334"/>
    </location>
</feature>
<dbReference type="InterPro" id="IPR003599">
    <property type="entry name" value="Ig_sub"/>
</dbReference>
<feature type="chain" id="PRO_5008787428" description="Ig-like domain-containing protein" evidence="11">
    <location>
        <begin position="20"/>
        <end position="334"/>
    </location>
</feature>
<keyword evidence="8" id="KW-1015">Disulfide bond</keyword>
<evidence type="ECO:0000256" key="7">
    <source>
        <dbReference type="ARBA" id="ARBA00023136"/>
    </source>
</evidence>
<dbReference type="InterPro" id="IPR000483">
    <property type="entry name" value="Cys-rich_flank_reg_C"/>
</dbReference>
<evidence type="ECO:0000256" key="9">
    <source>
        <dbReference type="ARBA" id="ARBA00023180"/>
    </source>
</evidence>
<evidence type="ECO:0000256" key="4">
    <source>
        <dbReference type="ARBA" id="ARBA00022729"/>
    </source>
</evidence>